<organism evidence="2 3">
    <name type="scientific">Babesia ovata</name>
    <dbReference type="NCBI Taxonomy" id="189622"/>
    <lineage>
        <taxon>Eukaryota</taxon>
        <taxon>Sar</taxon>
        <taxon>Alveolata</taxon>
        <taxon>Apicomplexa</taxon>
        <taxon>Aconoidasida</taxon>
        <taxon>Piroplasmida</taxon>
        <taxon>Babesiidae</taxon>
        <taxon>Babesia</taxon>
    </lineage>
</organism>
<dbReference type="AlphaFoldDB" id="A0A2H6K7C7"/>
<dbReference type="GeneID" id="39872662"/>
<dbReference type="EMBL" id="BDSA01000001">
    <property type="protein sequence ID" value="GBE58892.1"/>
    <property type="molecule type" value="Genomic_DNA"/>
</dbReference>
<comment type="caution">
    <text evidence="2">The sequence shown here is derived from an EMBL/GenBank/DDBJ whole genome shotgun (WGS) entry which is preliminary data.</text>
</comment>
<proteinExistence type="predicted"/>
<dbReference type="Proteomes" id="UP000236319">
    <property type="component" value="Unassembled WGS sequence"/>
</dbReference>
<dbReference type="VEuPathDB" id="PiroplasmaDB:BOVATA_003850"/>
<sequence length="417" mass="45924">MGKVKSFFRVLSCPKKGGTRGTRTRAQDKPLNDAPEDANGHTLKKHISVEEEEDFPVLRGDNFSFSAIGNSTDAVAQQPESAFVTSIQQISIECPQGSRHQVAIFALCNILTFKVNQDLLLTLLCLHRRSMRVHLSRQLVKKISYVFKRNLENSARHAVVTLRHHRIPLQRHPKFLIAITRIENNLEKPVVRNVQAAFQALKERRLPVTLQEATGQGNQATSGGERHGSSNAAKPDSARVCDNSAGVPSSQQSQGYQRRSNTTGTSRHSQPSDLGRHRASTLSANDSAGGDGAHIRAVQSCHSKSASNGSLVTRGGKGAAFKCLNEICQQGNHEKADFNSIKQADKAKIGNTIFQNAIKGAKRSVPAVTEQKANIVWELDFFTCEPYVSYAYKSIRCSSFRRNDAPVHDTAKCHRHT</sequence>
<feature type="region of interest" description="Disordered" evidence="1">
    <location>
        <begin position="209"/>
        <end position="291"/>
    </location>
</feature>
<feature type="region of interest" description="Disordered" evidence="1">
    <location>
        <begin position="15"/>
        <end position="39"/>
    </location>
</feature>
<evidence type="ECO:0000313" key="2">
    <source>
        <dbReference type="EMBL" id="GBE58892.1"/>
    </source>
</evidence>
<feature type="compositionally biased region" description="Low complexity" evidence="1">
    <location>
        <begin position="249"/>
        <end position="260"/>
    </location>
</feature>
<reference evidence="2 3" key="1">
    <citation type="journal article" date="2017" name="BMC Genomics">
        <title>Whole-genome assembly of Babesia ovata and comparative genomics between closely related pathogens.</title>
        <authorList>
            <person name="Yamagishi J."/>
            <person name="Asada M."/>
            <person name="Hakimi H."/>
            <person name="Tanaka T.Q."/>
            <person name="Sugimoto C."/>
            <person name="Kawazu S."/>
        </authorList>
    </citation>
    <scope>NUCLEOTIDE SEQUENCE [LARGE SCALE GENOMIC DNA]</scope>
    <source>
        <strain evidence="2 3">Miyake</strain>
    </source>
</reference>
<keyword evidence="3" id="KW-1185">Reference proteome</keyword>
<feature type="compositionally biased region" description="Polar residues" evidence="1">
    <location>
        <begin position="261"/>
        <end position="272"/>
    </location>
</feature>
<feature type="compositionally biased region" description="Polar residues" evidence="1">
    <location>
        <begin position="211"/>
        <end position="222"/>
    </location>
</feature>
<evidence type="ECO:0000256" key="1">
    <source>
        <dbReference type="SAM" id="MobiDB-lite"/>
    </source>
</evidence>
<evidence type="ECO:0000313" key="3">
    <source>
        <dbReference type="Proteomes" id="UP000236319"/>
    </source>
</evidence>
<dbReference type="OrthoDB" id="365915at2759"/>
<dbReference type="RefSeq" id="XP_028865135.1">
    <property type="nucleotide sequence ID" value="XM_029009302.1"/>
</dbReference>
<name>A0A2H6K7C7_9APIC</name>
<protein>
    <submittedName>
        <fullName evidence="2">Iron-sulphur cluster biosynthesis domain containing protein</fullName>
    </submittedName>
</protein>
<accession>A0A2H6K7C7</accession>
<gene>
    <name evidence="2" type="ORF">BOVATA_003850</name>
</gene>